<dbReference type="RefSeq" id="WP_198917399.1">
    <property type="nucleotide sequence ID" value="NZ_JAEKPD010000018.1"/>
</dbReference>
<dbReference type="PANTHER" id="PTHR44119">
    <property type="entry name" value="MAGNESIUM-CHELATASE SUBUNIT CHLH, CHLOROPLASTIC"/>
    <property type="match status" value="1"/>
</dbReference>
<dbReference type="GO" id="GO:0009236">
    <property type="term" value="P:cobalamin biosynthetic process"/>
    <property type="evidence" value="ECO:0007669"/>
    <property type="project" value="UniProtKB-UniRule"/>
</dbReference>
<dbReference type="PANTHER" id="PTHR44119:SF4">
    <property type="entry name" value="AEROBIC COBALTOCHELATASE SUBUNIT COBN"/>
    <property type="match status" value="1"/>
</dbReference>
<keyword evidence="3" id="KW-0436">Ligase</keyword>
<organism evidence="3 4">
    <name type="scientific">Palleronia pontilimi</name>
    <dbReference type="NCBI Taxonomy" id="1964209"/>
    <lineage>
        <taxon>Bacteria</taxon>
        <taxon>Pseudomonadati</taxon>
        <taxon>Pseudomonadota</taxon>
        <taxon>Alphaproteobacteria</taxon>
        <taxon>Rhodobacterales</taxon>
        <taxon>Roseobacteraceae</taxon>
        <taxon>Palleronia</taxon>
    </lineage>
</organism>
<protein>
    <recommendedName>
        <fullName evidence="1">Cobaltochelatase subunit CobN</fullName>
        <ecNumber evidence="1">6.6.1.2</ecNumber>
    </recommendedName>
</protein>
<keyword evidence="4" id="KW-1185">Reference proteome</keyword>
<evidence type="ECO:0000313" key="3">
    <source>
        <dbReference type="EMBL" id="MBJ3764227.1"/>
    </source>
</evidence>
<comment type="caution">
    <text evidence="3">The sequence shown here is derived from an EMBL/GenBank/DDBJ whole genome shotgun (WGS) entry which is preliminary data.</text>
</comment>
<evidence type="ECO:0000313" key="4">
    <source>
        <dbReference type="Proteomes" id="UP000642488"/>
    </source>
</evidence>
<dbReference type="InterPro" id="IPR011953">
    <property type="entry name" value="Cobalto_CobN"/>
</dbReference>
<dbReference type="EC" id="6.6.1.2" evidence="1"/>
<proteinExistence type="predicted"/>
<dbReference type="CDD" id="cd10150">
    <property type="entry name" value="CobN_like"/>
    <property type="match status" value="1"/>
</dbReference>
<dbReference type="InterPro" id="IPR003672">
    <property type="entry name" value="CobN/Mg_chltase"/>
</dbReference>
<dbReference type="GO" id="GO:0051116">
    <property type="term" value="F:cobaltochelatase activity"/>
    <property type="evidence" value="ECO:0007669"/>
    <property type="project" value="UniProtKB-UniRule"/>
</dbReference>
<dbReference type="NCBIfam" id="TIGR02257">
    <property type="entry name" value="cobalto_cobN"/>
    <property type="match status" value="1"/>
</dbReference>
<evidence type="ECO:0000256" key="1">
    <source>
        <dbReference type="NCBIfam" id="TIGR02257"/>
    </source>
</evidence>
<feature type="domain" description="CobN/magnesium chelatase" evidence="2">
    <location>
        <begin position="138"/>
        <end position="1221"/>
    </location>
</feature>
<dbReference type="Pfam" id="PF02514">
    <property type="entry name" value="CobN-Mg_chel"/>
    <property type="match status" value="1"/>
</dbReference>
<evidence type="ECO:0000259" key="2">
    <source>
        <dbReference type="Pfam" id="PF02514"/>
    </source>
</evidence>
<accession>A0A934IH11</accession>
<name>A0A934IH11_9RHOB</name>
<dbReference type="EMBL" id="JAEKPD010000018">
    <property type="protein sequence ID" value="MBJ3764227.1"/>
    <property type="molecule type" value="Genomic_DNA"/>
</dbReference>
<dbReference type="Proteomes" id="UP000642488">
    <property type="component" value="Unassembled WGS sequence"/>
</dbReference>
<gene>
    <name evidence="3" type="primary">cobN</name>
    <name evidence="3" type="ORF">ILP92_15875</name>
</gene>
<dbReference type="AlphaFoldDB" id="A0A934IH11"/>
<sequence length="1231" mass="132471">MHLLAATPGTIDDGTEPVDPGQTPADLLILSAADTDLAALSMARADMDAPPSLRLTNLTYLRHPMSVDLHLANCASRCRMVIVRLLGGVGYWKYGVAQFSDALHRAGVPLVLLPGDDKPDAELRALSTVGAADYDALWSCFVEGGVDNAKILLTHARAMLDDTDRPPAAKPLLRAGLYWPGTSALTLDTLRAQWTDGAPIVPLVFYRAMVQGAGLQPINRLVKALLRAGLNPLPVFVASLKDPVSVATLEHLFRAAPPSVILNTTSFAVGSPHAGEGADNPLAAPWANDAPVFQCVLASTTEEQWADGLAGLSARDIAMNVALPEVDGRILSRAISFKDTAFFDEATQCNIVTYRPQGDRIGFVAQLAANWARLRATPVADRKVALVLANYPNKDGRLANGVGLDTPAATVGTLRALAGAGYGVTDIPADSDALMAQILAGPTNWLTDRAGRADGEVLPLDTYRRHYDALPLAVRQAIEDRWGAPEDDPFCTPQGLRLSILRFGHAVVGIQPARGYNIDPTDTYHAPDLVPPHNYLAFYIWLAHIHGAQAIVHMGKHGNLEWLPGKALALSADCFPEAVLGPMPHLYPFIVNDPGEGTQAKRRAQAVIVDHLTPPLTRAESYGPLRDLEALVDEYYEAAGVDPRRIKHLRAEILSLAQATGLDRDVGFAGEADGDLAKLDAYLCELKEAQIRDGLHVFGQSPTHDLERDLAIALVRVPRGDGKGADASLIRALAGDLDLGFDPLDCDMAAPWTGPRPEALQGDGAWRSHGDTVERLELLAQRLWDGGRGDAAQPRATAPGPASQAVLDSLRDHVLPAIRACGPSEMAALLRGLDGRAIAPGPSGAPTRGRLDTLPTGRNFFSVDSRAVPTPTAWALGWKSANLLIDKHLQDQGDWPRALLITAWGTANMRTGGDDIAQALALMGVKPKWDSANRRVTGFDILPLDTLDRPRVDVTLRISGFFRDAFPQLIALVDSAARAIQALDEPADMNPAAARARAGEDQARVFGSKPGAYGAGLQAMIDERLWNDKADLAEAYLTWGSYAYGAGTEGQPARPAFTARLTQADAIVQNQDNREHDLLDSDDYYQFEGGAAAAVETLQGTARPIYHNDHSRPERPVIRTLEDEIGRVVRSRVVNPKWIDGVKRHGYKGAFEIAATVDYMFAFAATTGAVKSHHFDLVHAAFIEDDATRDFIADHNAPALREIAARLSEAMDRGLWQPKSNSARATLDELA</sequence>
<reference evidence="3" key="1">
    <citation type="submission" date="2020-12" db="EMBL/GenBank/DDBJ databases">
        <title>Bacterial taxonomy.</title>
        <authorList>
            <person name="Pan X."/>
        </authorList>
    </citation>
    <scope>NUCLEOTIDE SEQUENCE</scope>
    <source>
        <strain evidence="3">KCTC 52957</strain>
    </source>
</reference>